<feature type="region of interest" description="Disordered" evidence="1">
    <location>
        <begin position="567"/>
        <end position="651"/>
    </location>
</feature>
<protein>
    <recommendedName>
        <fullName evidence="2">CUE domain-containing protein</fullName>
    </recommendedName>
</protein>
<dbReference type="OrthoDB" id="5577209at2759"/>
<dbReference type="Proteomes" id="UP000799772">
    <property type="component" value="Unassembled WGS sequence"/>
</dbReference>
<reference evidence="3" key="1">
    <citation type="journal article" date="2020" name="Stud. Mycol.">
        <title>101 Dothideomycetes genomes: a test case for predicting lifestyles and emergence of pathogens.</title>
        <authorList>
            <person name="Haridas S."/>
            <person name="Albert R."/>
            <person name="Binder M."/>
            <person name="Bloem J."/>
            <person name="Labutti K."/>
            <person name="Salamov A."/>
            <person name="Andreopoulos B."/>
            <person name="Baker S."/>
            <person name="Barry K."/>
            <person name="Bills G."/>
            <person name="Bluhm B."/>
            <person name="Cannon C."/>
            <person name="Castanera R."/>
            <person name="Culley D."/>
            <person name="Daum C."/>
            <person name="Ezra D."/>
            <person name="Gonzalez J."/>
            <person name="Henrissat B."/>
            <person name="Kuo A."/>
            <person name="Liang C."/>
            <person name="Lipzen A."/>
            <person name="Lutzoni F."/>
            <person name="Magnuson J."/>
            <person name="Mondo S."/>
            <person name="Nolan M."/>
            <person name="Ohm R."/>
            <person name="Pangilinan J."/>
            <person name="Park H.-J."/>
            <person name="Ramirez L."/>
            <person name="Alfaro M."/>
            <person name="Sun H."/>
            <person name="Tritt A."/>
            <person name="Yoshinaga Y."/>
            <person name="Zwiers L.-H."/>
            <person name="Turgeon B."/>
            <person name="Goodwin S."/>
            <person name="Spatafora J."/>
            <person name="Crous P."/>
            <person name="Grigoriev I."/>
        </authorList>
    </citation>
    <scope>NUCLEOTIDE SEQUENCE</scope>
    <source>
        <strain evidence="3">CBS 133067</strain>
    </source>
</reference>
<feature type="region of interest" description="Disordered" evidence="1">
    <location>
        <begin position="356"/>
        <end position="401"/>
    </location>
</feature>
<dbReference type="GO" id="GO:0043130">
    <property type="term" value="F:ubiquitin binding"/>
    <property type="evidence" value="ECO:0007669"/>
    <property type="project" value="InterPro"/>
</dbReference>
<evidence type="ECO:0000259" key="2">
    <source>
        <dbReference type="PROSITE" id="PS51140"/>
    </source>
</evidence>
<dbReference type="PANTHER" id="PTHR21494:SF0">
    <property type="entry name" value="ACTIVATING SIGNAL COINTEGRATOR 1 COMPLEX SUBUNIT 2"/>
    <property type="match status" value="1"/>
</dbReference>
<proteinExistence type="predicted"/>
<dbReference type="PROSITE" id="PS51140">
    <property type="entry name" value="CUE"/>
    <property type="match status" value="1"/>
</dbReference>
<gene>
    <name evidence="3" type="ORF">NA57DRAFT_67397</name>
</gene>
<dbReference type="InterPro" id="IPR003892">
    <property type="entry name" value="CUE"/>
</dbReference>
<dbReference type="SMART" id="SM00546">
    <property type="entry name" value="CUE"/>
    <property type="match status" value="1"/>
</dbReference>
<evidence type="ECO:0000256" key="1">
    <source>
        <dbReference type="SAM" id="MobiDB-lite"/>
    </source>
</evidence>
<dbReference type="Gene3D" id="1.10.8.10">
    <property type="entry name" value="DNA helicase RuvA subunit, C-terminal domain"/>
    <property type="match status" value="1"/>
</dbReference>
<dbReference type="PANTHER" id="PTHR21494">
    <property type="entry name" value="ACTIVATING SIGNAL COINTEGRATOR 1 COMPLEX SUBUNIT 2 ASC-1 COMPLEX SUBUNIT P100"/>
    <property type="match status" value="1"/>
</dbReference>
<comment type="caution">
    <text evidence="3">The sequence shown here is derived from an EMBL/GenBank/DDBJ whole genome shotgun (WGS) entry which is preliminary data.</text>
</comment>
<accession>A0A9P4ID36</accession>
<evidence type="ECO:0000313" key="4">
    <source>
        <dbReference type="Proteomes" id="UP000799772"/>
    </source>
</evidence>
<dbReference type="InterPro" id="IPR052586">
    <property type="entry name" value="ASCC2"/>
</dbReference>
<evidence type="ECO:0000313" key="3">
    <source>
        <dbReference type="EMBL" id="KAF2096799.1"/>
    </source>
</evidence>
<feature type="compositionally biased region" description="Basic and acidic residues" evidence="1">
    <location>
        <begin position="612"/>
        <end position="628"/>
    </location>
</feature>
<dbReference type="Pfam" id="PF02845">
    <property type="entry name" value="CUE"/>
    <property type="match status" value="1"/>
</dbReference>
<dbReference type="EMBL" id="ML978129">
    <property type="protein sequence ID" value="KAF2096799.1"/>
    <property type="molecule type" value="Genomic_DNA"/>
</dbReference>
<sequence length="651" mass="71523">MATPHMAPVPPAAVRKELPPEEWKLCLEAWLALAQFNLSVAASAFQDHADTFSPFLISYYSALADTSSHDSALEALRSSSILRQRCFLLTHRTLSLNSPPKALLHWSFLSNFSRAYAHNHKLQELLHSVWRRKNTIVEASLNEFKRTPANAKDRNEQDQFADNAARLAPLLLSLPEIGEFLMTGSDFLDELIASYPKLSEKSQQSVTIFVFLGLSALLRDEKPNISLFLDHMFSLKANGDATGNASLISSLVSSTPLLSKLRHSKALYDNKRAQDLADSLSTFKKPHPARRKVGKKAKGKQQATDGFGHGFGDVHVHRMSLISQIQDLFPNLGTGFIARLLSEYNDDVEQATSHLLEDTLPTKLQGADRSETLPPTEAVVDNGPAPDLSPAPTPPPERRNVFDDDELDQLTVDTSRLHIGRRGEGLTADAILSDRTAAPNKAAILSALAAFDSDDDERDDTYDVEDVGGTVDSAVPEADQLDADLQDQNEEALFRAYKLDSKVFERDGATRRSKARLALKSETGLTDEAIEGWLIVNGRDPRKMRRLEAKYSTWSGQQQELLSTAWRESPVGSGAEDSGDASTAIGNRGGRGRGRGRPGGRGRGRGSVAGPSDDKNTQQARQRKETSKSSRANHNRRDQRARKMARGGFAG</sequence>
<feature type="domain" description="CUE" evidence="2">
    <location>
        <begin position="317"/>
        <end position="360"/>
    </location>
</feature>
<dbReference type="CDD" id="cd14364">
    <property type="entry name" value="CUE_ASCC2"/>
    <property type="match status" value="1"/>
</dbReference>
<dbReference type="InterPro" id="IPR009060">
    <property type="entry name" value="UBA-like_sf"/>
</dbReference>
<dbReference type="InterPro" id="IPR041800">
    <property type="entry name" value="ASCC2_CUE"/>
</dbReference>
<feature type="compositionally biased region" description="Basic residues" evidence="1">
    <location>
        <begin position="286"/>
        <end position="299"/>
    </location>
</feature>
<keyword evidence="4" id="KW-1185">Reference proteome</keyword>
<feature type="compositionally biased region" description="Basic residues" evidence="1">
    <location>
        <begin position="631"/>
        <end position="645"/>
    </location>
</feature>
<feature type="compositionally biased region" description="Basic residues" evidence="1">
    <location>
        <begin position="590"/>
        <end position="604"/>
    </location>
</feature>
<name>A0A9P4ID36_9PEZI</name>
<dbReference type="SUPFAM" id="SSF46934">
    <property type="entry name" value="UBA-like"/>
    <property type="match status" value="1"/>
</dbReference>
<dbReference type="AlphaFoldDB" id="A0A9P4ID36"/>
<feature type="region of interest" description="Disordered" evidence="1">
    <location>
        <begin position="286"/>
        <end position="306"/>
    </location>
</feature>
<organism evidence="3 4">
    <name type="scientific">Rhizodiscina lignyota</name>
    <dbReference type="NCBI Taxonomy" id="1504668"/>
    <lineage>
        <taxon>Eukaryota</taxon>
        <taxon>Fungi</taxon>
        <taxon>Dikarya</taxon>
        <taxon>Ascomycota</taxon>
        <taxon>Pezizomycotina</taxon>
        <taxon>Dothideomycetes</taxon>
        <taxon>Pleosporomycetidae</taxon>
        <taxon>Aulographales</taxon>
        <taxon>Rhizodiscinaceae</taxon>
        <taxon>Rhizodiscina</taxon>
    </lineage>
</organism>